<feature type="transmembrane region" description="Helical" evidence="5">
    <location>
        <begin position="125"/>
        <end position="143"/>
    </location>
</feature>
<gene>
    <name evidence="7" type="ORF">SAMN06265379_101206</name>
</gene>
<accession>A0A521AKF5</accession>
<evidence type="ECO:0000259" key="6">
    <source>
        <dbReference type="Pfam" id="PF04932"/>
    </source>
</evidence>
<keyword evidence="4 5" id="KW-0472">Membrane</keyword>
<dbReference type="PANTHER" id="PTHR37422">
    <property type="entry name" value="TEICHURONIC ACID BIOSYNTHESIS PROTEIN TUAE"/>
    <property type="match status" value="1"/>
</dbReference>
<dbReference type="OrthoDB" id="1111552at2"/>
<dbReference type="AlphaFoldDB" id="A0A521AKF5"/>
<feature type="transmembrane region" description="Helical" evidence="5">
    <location>
        <begin position="407"/>
        <end position="424"/>
    </location>
</feature>
<feature type="transmembrane region" description="Helical" evidence="5">
    <location>
        <begin position="192"/>
        <end position="210"/>
    </location>
</feature>
<keyword evidence="2 5" id="KW-0812">Transmembrane</keyword>
<dbReference type="GO" id="GO:0016874">
    <property type="term" value="F:ligase activity"/>
    <property type="evidence" value="ECO:0007669"/>
    <property type="project" value="UniProtKB-KW"/>
</dbReference>
<keyword evidence="3 5" id="KW-1133">Transmembrane helix</keyword>
<proteinExistence type="predicted"/>
<comment type="subcellular location">
    <subcellularLocation>
        <location evidence="1">Membrane</location>
        <topology evidence="1">Multi-pass membrane protein</topology>
    </subcellularLocation>
</comment>
<feature type="domain" description="O-antigen ligase-related" evidence="6">
    <location>
        <begin position="226"/>
        <end position="366"/>
    </location>
</feature>
<dbReference type="RefSeq" id="WP_142531614.1">
    <property type="nucleotide sequence ID" value="NZ_FXTB01000001.1"/>
</dbReference>
<feature type="transmembrane region" description="Helical" evidence="5">
    <location>
        <begin position="150"/>
        <end position="172"/>
    </location>
</feature>
<reference evidence="7 8" key="1">
    <citation type="submission" date="2017-05" db="EMBL/GenBank/DDBJ databases">
        <authorList>
            <person name="Varghese N."/>
            <person name="Submissions S."/>
        </authorList>
    </citation>
    <scope>NUCLEOTIDE SEQUENCE [LARGE SCALE GENOMIC DNA]</scope>
    <source>
        <strain evidence="7 8">DSM 27040</strain>
    </source>
</reference>
<protein>
    <submittedName>
        <fullName evidence="7">O-antigen ligase</fullName>
    </submittedName>
</protein>
<evidence type="ECO:0000256" key="1">
    <source>
        <dbReference type="ARBA" id="ARBA00004141"/>
    </source>
</evidence>
<dbReference type="Proteomes" id="UP000319040">
    <property type="component" value="Unassembled WGS sequence"/>
</dbReference>
<organism evidence="7 8">
    <name type="scientific">Saccharicrinis carchari</name>
    <dbReference type="NCBI Taxonomy" id="1168039"/>
    <lineage>
        <taxon>Bacteria</taxon>
        <taxon>Pseudomonadati</taxon>
        <taxon>Bacteroidota</taxon>
        <taxon>Bacteroidia</taxon>
        <taxon>Marinilabiliales</taxon>
        <taxon>Marinilabiliaceae</taxon>
        <taxon>Saccharicrinis</taxon>
    </lineage>
</organism>
<evidence type="ECO:0000313" key="8">
    <source>
        <dbReference type="Proteomes" id="UP000319040"/>
    </source>
</evidence>
<evidence type="ECO:0000256" key="3">
    <source>
        <dbReference type="ARBA" id="ARBA00022989"/>
    </source>
</evidence>
<feature type="transmembrane region" description="Helical" evidence="5">
    <location>
        <begin position="45"/>
        <end position="60"/>
    </location>
</feature>
<dbReference type="InterPro" id="IPR051533">
    <property type="entry name" value="WaaL-like"/>
</dbReference>
<feature type="transmembrane region" description="Helical" evidence="5">
    <location>
        <begin position="12"/>
        <end position="33"/>
    </location>
</feature>
<dbReference type="InterPro" id="IPR007016">
    <property type="entry name" value="O-antigen_ligase-rel_domated"/>
</dbReference>
<feature type="transmembrane region" description="Helical" evidence="5">
    <location>
        <begin position="382"/>
        <end position="400"/>
    </location>
</feature>
<evidence type="ECO:0000256" key="4">
    <source>
        <dbReference type="ARBA" id="ARBA00023136"/>
    </source>
</evidence>
<feature type="transmembrane region" description="Helical" evidence="5">
    <location>
        <begin position="66"/>
        <end position="86"/>
    </location>
</feature>
<dbReference type="GO" id="GO:0016020">
    <property type="term" value="C:membrane"/>
    <property type="evidence" value="ECO:0007669"/>
    <property type="project" value="UniProtKB-SubCell"/>
</dbReference>
<keyword evidence="7" id="KW-0436">Ligase</keyword>
<feature type="transmembrane region" description="Helical" evidence="5">
    <location>
        <begin position="98"/>
        <end position="119"/>
    </location>
</feature>
<dbReference type="EMBL" id="FXTB01000001">
    <property type="protein sequence ID" value="SMO35288.1"/>
    <property type="molecule type" value="Genomic_DNA"/>
</dbReference>
<dbReference type="PANTHER" id="PTHR37422:SF13">
    <property type="entry name" value="LIPOPOLYSACCHARIDE BIOSYNTHESIS PROTEIN PA4999-RELATED"/>
    <property type="match status" value="1"/>
</dbReference>
<evidence type="ECO:0000313" key="7">
    <source>
        <dbReference type="EMBL" id="SMO35288.1"/>
    </source>
</evidence>
<feature type="transmembrane region" description="Helical" evidence="5">
    <location>
        <begin position="258"/>
        <end position="275"/>
    </location>
</feature>
<name>A0A521AKF5_SACCC</name>
<evidence type="ECO:0000256" key="5">
    <source>
        <dbReference type="SAM" id="Phobius"/>
    </source>
</evidence>
<keyword evidence="8" id="KW-1185">Reference proteome</keyword>
<feature type="transmembrane region" description="Helical" evidence="5">
    <location>
        <begin position="222"/>
        <end position="252"/>
    </location>
</feature>
<dbReference type="Pfam" id="PF04932">
    <property type="entry name" value="Wzy_C"/>
    <property type="match status" value="1"/>
</dbReference>
<sequence>MINYLIYEKKLFLTLLVWTIIGMASSTAALVIIPLHIFTFRQKQAHLLLLLGLWFLFLLSDSRQYFFGFAQTVKPVAMVVVAYLIWEERAYWPKNHFYHSFILFFVIAVYCVFNSPVQFTSLQKTFSYFLVLFVVPQLVDRLLLINKERFLRGLVTTGTLVLLIGLALRFVLPGMVIFKGERFSGLLGNPNGLGIFAFCFLMMYMLIHRFHRHYFTRAEHYIILGAIGLSLIFAGSRGGIFSSFLFLAGFILFQRNTLVGFVVMIAIFISYQLVVNNAIEIIASMGLEDYFRIDTLEKGSGRVVAFEFAWQHIQYNYWWGKGFGYTEHLMHQYADYFLNKGHQGNVHNSYLTIWLDTGLVGLVAFVWGWLKNFYRASLFTPVVWAVLFGIILSTTVESWLAASMNPFTIQLVIILSLLSNSAFYEREELGDRV</sequence>
<feature type="transmembrane region" description="Helical" evidence="5">
    <location>
        <begin position="350"/>
        <end position="370"/>
    </location>
</feature>
<evidence type="ECO:0000256" key="2">
    <source>
        <dbReference type="ARBA" id="ARBA00022692"/>
    </source>
</evidence>